<reference evidence="10" key="1">
    <citation type="submission" date="2016-10" db="EMBL/GenBank/DDBJ databases">
        <authorList>
            <person name="Varghese N."/>
            <person name="Submissions S."/>
        </authorList>
    </citation>
    <scope>NUCLEOTIDE SEQUENCE [LARGE SCALE GENOMIC DNA]</scope>
    <source>
        <strain evidence="10">SLH 33</strain>
    </source>
</reference>
<keyword evidence="5" id="KW-0663">Pyridoxal phosphate</keyword>
<accession>A0A1H9ZPV4</accession>
<dbReference type="GO" id="GO:0008453">
    <property type="term" value="F:alanine-glyoxylate transaminase activity"/>
    <property type="evidence" value="ECO:0007669"/>
    <property type="project" value="TreeGrafter"/>
</dbReference>
<evidence type="ECO:0000313" key="9">
    <source>
        <dbReference type="EMBL" id="SES83799.1"/>
    </source>
</evidence>
<dbReference type="GO" id="GO:0004760">
    <property type="term" value="F:L-serine-pyruvate transaminase activity"/>
    <property type="evidence" value="ECO:0007669"/>
    <property type="project" value="TreeGrafter"/>
</dbReference>
<sequence>MDLEDTLLMMPGPVPVAPKVLRAMSKPMINHRGKEFSAMFDDCTAMLKEIFQTQNDLFTISGSGTASMEAALGCTIDKDDKVVAIENGKFGERFKDIAARYGQVVPLEFEWGQSVDLGLVEEKLAEGAKAVTMVHNETSAGIRNPAEEIGKLAKKYDALFIMDGVTSIGGDDVKVDEWGVDIAVVGSQKCVAAPPGLSMLSVNERAFEAMTKENLPYYLDLKAYKKSADKSQTPYTPAVPLFFGLQEALKIVMEEGMEARINRQATGAAAIRAAMDAMGIEMFPQLNEFSDYSNTVSAMKAPEGVNSNDIKKGMMDKGIIIAGGQNRLSGQIFRIGSMGNVAPKDIMLTIQELELVLKKLGIVNEIGPGTEAAASVLDTL</sequence>
<evidence type="ECO:0000256" key="3">
    <source>
        <dbReference type="ARBA" id="ARBA00022576"/>
    </source>
</evidence>
<dbReference type="InterPro" id="IPR020578">
    <property type="entry name" value="Aminotrans_V_PyrdxlP_BS"/>
</dbReference>
<evidence type="ECO:0000313" key="10">
    <source>
        <dbReference type="Proteomes" id="UP000243338"/>
    </source>
</evidence>
<name>A0A1H9ZPV4_9EURY</name>
<dbReference type="Pfam" id="PF00266">
    <property type="entry name" value="Aminotran_5"/>
    <property type="match status" value="1"/>
</dbReference>
<dbReference type="AlphaFoldDB" id="A0A1H9ZPV4"/>
<proteinExistence type="inferred from homology"/>
<evidence type="ECO:0000256" key="5">
    <source>
        <dbReference type="ARBA" id="ARBA00022898"/>
    </source>
</evidence>
<dbReference type="EMBL" id="FOHQ01000003">
    <property type="protein sequence ID" value="SES83799.1"/>
    <property type="molecule type" value="Genomic_DNA"/>
</dbReference>
<dbReference type="InterPro" id="IPR015424">
    <property type="entry name" value="PyrdxlP-dep_Trfase"/>
</dbReference>
<evidence type="ECO:0000256" key="7">
    <source>
        <dbReference type="RuleBase" id="RU004504"/>
    </source>
</evidence>
<dbReference type="PIRSF" id="PIRSF000524">
    <property type="entry name" value="SPT"/>
    <property type="match status" value="1"/>
</dbReference>
<dbReference type="PANTHER" id="PTHR21152:SF24">
    <property type="entry name" value="ALANINE--GLYOXYLATE AMINOTRANSFERASE 1"/>
    <property type="match status" value="1"/>
</dbReference>
<dbReference type="SUPFAM" id="SSF53383">
    <property type="entry name" value="PLP-dependent transferases"/>
    <property type="match status" value="1"/>
</dbReference>
<organism evidence="9 10">
    <name type="scientific">Methanococcoides vulcani</name>
    <dbReference type="NCBI Taxonomy" id="1353158"/>
    <lineage>
        <taxon>Archaea</taxon>
        <taxon>Methanobacteriati</taxon>
        <taxon>Methanobacteriota</taxon>
        <taxon>Stenosarchaea group</taxon>
        <taxon>Methanomicrobia</taxon>
        <taxon>Methanosarcinales</taxon>
        <taxon>Methanosarcinaceae</taxon>
        <taxon>Methanococcoides</taxon>
    </lineage>
</organism>
<dbReference type="Proteomes" id="UP000243338">
    <property type="component" value="Unassembled WGS sequence"/>
</dbReference>
<dbReference type="PANTHER" id="PTHR21152">
    <property type="entry name" value="AMINOTRANSFERASE CLASS V"/>
    <property type="match status" value="1"/>
</dbReference>
<dbReference type="PROSITE" id="PS00595">
    <property type="entry name" value="AA_TRANSFER_CLASS_5"/>
    <property type="match status" value="1"/>
</dbReference>
<evidence type="ECO:0000256" key="2">
    <source>
        <dbReference type="ARBA" id="ARBA00009236"/>
    </source>
</evidence>
<dbReference type="Gene3D" id="3.40.640.10">
    <property type="entry name" value="Type I PLP-dependent aspartate aminotransferase-like (Major domain)"/>
    <property type="match status" value="1"/>
</dbReference>
<dbReference type="GO" id="GO:0019265">
    <property type="term" value="P:glycine biosynthetic process, by transamination of glyoxylate"/>
    <property type="evidence" value="ECO:0007669"/>
    <property type="project" value="TreeGrafter"/>
</dbReference>
<comment type="cofactor">
    <cofactor evidence="1 7">
        <name>pyridoxal 5'-phosphate</name>
        <dbReference type="ChEBI" id="CHEBI:597326"/>
    </cofactor>
</comment>
<gene>
    <name evidence="9" type="ORF">SAMN04488587_1184</name>
</gene>
<evidence type="ECO:0000256" key="1">
    <source>
        <dbReference type="ARBA" id="ARBA00001933"/>
    </source>
</evidence>
<dbReference type="InterPro" id="IPR015421">
    <property type="entry name" value="PyrdxlP-dep_Trfase_major"/>
</dbReference>
<comment type="similarity">
    <text evidence="2 6">Belongs to the class-V pyridoxal-phosphate-dependent aminotransferase family.</text>
</comment>
<dbReference type="InterPro" id="IPR015422">
    <property type="entry name" value="PyrdxlP-dep_Trfase_small"/>
</dbReference>
<evidence type="ECO:0000256" key="4">
    <source>
        <dbReference type="ARBA" id="ARBA00022679"/>
    </source>
</evidence>
<dbReference type="STRING" id="1353158.SAMN04488587_1184"/>
<dbReference type="Gene3D" id="3.90.1150.10">
    <property type="entry name" value="Aspartate Aminotransferase, domain 1"/>
    <property type="match status" value="1"/>
</dbReference>
<keyword evidence="3 9" id="KW-0032">Aminotransferase</keyword>
<dbReference type="FunFam" id="3.40.640.10:FF:000027">
    <property type="entry name" value="Serine--pyruvate aminotransferase, mitochondrial"/>
    <property type="match status" value="1"/>
</dbReference>
<evidence type="ECO:0000259" key="8">
    <source>
        <dbReference type="Pfam" id="PF00266"/>
    </source>
</evidence>
<dbReference type="InterPro" id="IPR024169">
    <property type="entry name" value="SP_NH2Trfase/AEP_transaminase"/>
</dbReference>
<dbReference type="OrthoDB" id="35685at2157"/>
<keyword evidence="10" id="KW-1185">Reference proteome</keyword>
<keyword evidence="4 9" id="KW-0808">Transferase</keyword>
<dbReference type="InterPro" id="IPR000192">
    <property type="entry name" value="Aminotrans_V_dom"/>
</dbReference>
<evidence type="ECO:0000256" key="6">
    <source>
        <dbReference type="RuleBase" id="RU004075"/>
    </source>
</evidence>
<protein>
    <submittedName>
        <fullName evidence="9">Aspartate aminotransferase</fullName>
    </submittedName>
</protein>
<feature type="domain" description="Aminotransferase class V" evidence="8">
    <location>
        <begin position="28"/>
        <end position="325"/>
    </location>
</feature>
<dbReference type="RefSeq" id="WP_091689709.1">
    <property type="nucleotide sequence ID" value="NZ_CAAGSJ010000005.1"/>
</dbReference>